<reference evidence="1 2" key="1">
    <citation type="submission" date="2018-03" db="EMBL/GenBank/DDBJ databases">
        <title>Genomic Encyclopedia of Archaeal and Bacterial Type Strains, Phase II (KMG-II): from individual species to whole genera.</title>
        <authorList>
            <person name="Goeker M."/>
        </authorList>
    </citation>
    <scope>NUCLEOTIDE SEQUENCE [LARGE SCALE GENOMIC DNA]</scope>
    <source>
        <strain evidence="1 2">DSM 28229</strain>
    </source>
</reference>
<accession>A0A315ZI50</accession>
<evidence type="ECO:0008006" key="3">
    <source>
        <dbReference type="Google" id="ProtNLM"/>
    </source>
</evidence>
<name>A0A315ZI50_SEDFL</name>
<proteinExistence type="predicted"/>
<evidence type="ECO:0000313" key="1">
    <source>
        <dbReference type="EMBL" id="PWJ44982.1"/>
    </source>
</evidence>
<dbReference type="AlphaFoldDB" id="A0A315ZI50"/>
<keyword evidence="2" id="KW-1185">Reference proteome</keyword>
<protein>
    <recommendedName>
        <fullName evidence="3">DUF3299 domain-containing protein</fullName>
    </recommendedName>
</protein>
<sequence>MKSVILIFTLFFMSLLSFGQKVEGWSILADVRFEDVYFEEVDQYFLKPIFGKKLLKASKTEVTITGFVMPFEVEGEDKMIILSQNPYSSCFFCGGAGPETVAEIHFKKKPKRFSPDEVIQVKGILHLNDSDVDHLNYMIKEATIIEIP</sequence>
<organism evidence="1 2">
    <name type="scientific">Sediminitomix flava</name>
    <dbReference type="NCBI Taxonomy" id="379075"/>
    <lineage>
        <taxon>Bacteria</taxon>
        <taxon>Pseudomonadati</taxon>
        <taxon>Bacteroidota</taxon>
        <taxon>Cytophagia</taxon>
        <taxon>Cytophagales</taxon>
        <taxon>Flammeovirgaceae</taxon>
        <taxon>Sediminitomix</taxon>
    </lineage>
</organism>
<comment type="caution">
    <text evidence="1">The sequence shown here is derived from an EMBL/GenBank/DDBJ whole genome shotgun (WGS) entry which is preliminary data.</text>
</comment>
<gene>
    <name evidence="1" type="ORF">BC781_1011378</name>
</gene>
<dbReference type="Gene3D" id="2.40.50.870">
    <property type="entry name" value="Protein of unknown function (DUF3299)"/>
    <property type="match status" value="1"/>
</dbReference>
<evidence type="ECO:0000313" key="2">
    <source>
        <dbReference type="Proteomes" id="UP000245535"/>
    </source>
</evidence>
<dbReference type="EMBL" id="QGDO01000001">
    <property type="protein sequence ID" value="PWJ44982.1"/>
    <property type="molecule type" value="Genomic_DNA"/>
</dbReference>
<dbReference type="Proteomes" id="UP000245535">
    <property type="component" value="Unassembled WGS sequence"/>
</dbReference>